<proteinExistence type="predicted"/>
<evidence type="ECO:0000256" key="1">
    <source>
        <dbReference type="SAM" id="MobiDB-lite"/>
    </source>
</evidence>
<dbReference type="GeneID" id="9809471"/>
<name>A0A6A5FW79_CAERE</name>
<evidence type="ECO:0000313" key="2">
    <source>
        <dbReference type="EMBL" id="KAF1746888.1"/>
    </source>
</evidence>
<gene>
    <name evidence="2" type="ORF">GCK72_023346</name>
</gene>
<comment type="caution">
    <text evidence="2">The sequence shown here is derived from an EMBL/GenBank/DDBJ whole genome shotgun (WGS) entry which is preliminary data.</text>
</comment>
<dbReference type="KEGG" id="crq:GCK72_023346"/>
<accession>A0A6A5FW79</accession>
<protein>
    <submittedName>
        <fullName evidence="2">Uncharacterized protein</fullName>
    </submittedName>
</protein>
<feature type="compositionally biased region" description="Low complexity" evidence="1">
    <location>
        <begin position="41"/>
        <end position="56"/>
    </location>
</feature>
<dbReference type="CTD" id="9809471"/>
<feature type="region of interest" description="Disordered" evidence="1">
    <location>
        <begin position="37"/>
        <end position="56"/>
    </location>
</feature>
<dbReference type="EMBL" id="WUAV01000006">
    <property type="protein sequence ID" value="KAF1746888.1"/>
    <property type="molecule type" value="Genomic_DNA"/>
</dbReference>
<organism evidence="2 3">
    <name type="scientific">Caenorhabditis remanei</name>
    <name type="common">Caenorhabditis vulgaris</name>
    <dbReference type="NCBI Taxonomy" id="31234"/>
    <lineage>
        <taxon>Eukaryota</taxon>
        <taxon>Metazoa</taxon>
        <taxon>Ecdysozoa</taxon>
        <taxon>Nematoda</taxon>
        <taxon>Chromadorea</taxon>
        <taxon>Rhabditida</taxon>
        <taxon>Rhabditina</taxon>
        <taxon>Rhabditomorpha</taxon>
        <taxon>Rhabditoidea</taxon>
        <taxon>Rhabditidae</taxon>
        <taxon>Peloderinae</taxon>
        <taxon>Caenorhabditis</taxon>
    </lineage>
</organism>
<dbReference type="AlphaFoldDB" id="A0A6A5FW79"/>
<evidence type="ECO:0000313" key="3">
    <source>
        <dbReference type="Proteomes" id="UP000483820"/>
    </source>
</evidence>
<dbReference type="Proteomes" id="UP000483820">
    <property type="component" value="Chromosome X"/>
</dbReference>
<reference evidence="2 3" key="1">
    <citation type="submission" date="2019-12" db="EMBL/GenBank/DDBJ databases">
        <title>Chromosome-level assembly of the Caenorhabditis remanei genome.</title>
        <authorList>
            <person name="Teterina A.A."/>
            <person name="Willis J.H."/>
            <person name="Phillips P.C."/>
        </authorList>
    </citation>
    <scope>NUCLEOTIDE SEQUENCE [LARGE SCALE GENOMIC DNA]</scope>
    <source>
        <strain evidence="2 3">PX506</strain>
        <tissue evidence="2">Whole organism</tissue>
    </source>
</reference>
<sequence>MSEASDTQKFNCSAFLHSLAQKVTAMSGLSKIVKFSSPGVSASGTKSSISTTTTSSISPNCAYVARQKYIRDRRLVTRTDVRNRMSVWVRLFAWCSGGEKSDQEDETIFTLRT</sequence>
<dbReference type="RefSeq" id="XP_003106830.2">
    <property type="nucleotide sequence ID" value="XM_003106782.2"/>
</dbReference>